<sequence>MDSRQLIDAQFDRAVEIIQSLPKTGPIQTGYDEKLTMYSLYKQATIGNVKSPRPGMFDMLGRAKWDAWAKHKDLDPYEAKWLYVDALLKTLNKYSDKTIARDLVQELESYGGDPSNLVLSHSLSQSRGSSSSGSTASQEPTPFPQKLLSPQHSQNLENVHRIPSDGDDESSGNESGDEARELPSLGPAVRPQSSMSSRYRTPLSGSFAMSPPLRHASVPPMQPMPGFETPSAFADPLPSSIPSSSVYPSTASYPPGFTSQSPAHFAHPSARSHTMPLPTQQFGVPLRPPTRLTLEQAVENVQAHLAALTERIDTLESSLQPHKSNVSLPTRGSSGRGSPANIRAETFEWDIEDMGMWSYILKPVVRIMAAFKQLAIFFAQNEHRSPVLIVVRRLCLDISFTLAVLAVLRVAWRRSNTRRREINAALMLLWDAFTGSRRTQFSPNRRMVSRAV</sequence>
<comment type="caution">
    <text evidence="1">The sequence shown here is derived from an EMBL/GenBank/DDBJ whole genome shotgun (WGS) entry which is preliminary data.</text>
</comment>
<organism evidence="1 2">
    <name type="scientific">Hygrophoropsis aurantiaca</name>
    <dbReference type="NCBI Taxonomy" id="72124"/>
    <lineage>
        <taxon>Eukaryota</taxon>
        <taxon>Fungi</taxon>
        <taxon>Dikarya</taxon>
        <taxon>Basidiomycota</taxon>
        <taxon>Agaricomycotina</taxon>
        <taxon>Agaricomycetes</taxon>
        <taxon>Agaricomycetidae</taxon>
        <taxon>Boletales</taxon>
        <taxon>Coniophorineae</taxon>
        <taxon>Hygrophoropsidaceae</taxon>
        <taxon>Hygrophoropsis</taxon>
    </lineage>
</organism>
<proteinExistence type="predicted"/>
<keyword evidence="2" id="KW-1185">Reference proteome</keyword>
<reference evidence="1" key="1">
    <citation type="journal article" date="2021" name="New Phytol.">
        <title>Evolutionary innovations through gain and loss of genes in the ectomycorrhizal Boletales.</title>
        <authorList>
            <person name="Wu G."/>
            <person name="Miyauchi S."/>
            <person name="Morin E."/>
            <person name="Kuo A."/>
            <person name="Drula E."/>
            <person name="Varga T."/>
            <person name="Kohler A."/>
            <person name="Feng B."/>
            <person name="Cao Y."/>
            <person name="Lipzen A."/>
            <person name="Daum C."/>
            <person name="Hundley H."/>
            <person name="Pangilinan J."/>
            <person name="Johnson J."/>
            <person name="Barry K."/>
            <person name="LaButti K."/>
            <person name="Ng V."/>
            <person name="Ahrendt S."/>
            <person name="Min B."/>
            <person name="Choi I.G."/>
            <person name="Park H."/>
            <person name="Plett J.M."/>
            <person name="Magnuson J."/>
            <person name="Spatafora J.W."/>
            <person name="Nagy L.G."/>
            <person name="Henrissat B."/>
            <person name="Grigoriev I.V."/>
            <person name="Yang Z.L."/>
            <person name="Xu J."/>
            <person name="Martin F.M."/>
        </authorList>
    </citation>
    <scope>NUCLEOTIDE SEQUENCE</scope>
    <source>
        <strain evidence="1">ATCC 28755</strain>
    </source>
</reference>
<accession>A0ACB8ATI1</accession>
<name>A0ACB8ATI1_9AGAM</name>
<dbReference type="EMBL" id="MU267589">
    <property type="protein sequence ID" value="KAH7916675.1"/>
    <property type="molecule type" value="Genomic_DNA"/>
</dbReference>
<gene>
    <name evidence="1" type="ORF">BJ138DRAFT_1138930</name>
</gene>
<protein>
    <submittedName>
        <fullName evidence="1">Acyl CoA binding protein-domain-containing protein</fullName>
    </submittedName>
</protein>
<evidence type="ECO:0000313" key="2">
    <source>
        <dbReference type="Proteomes" id="UP000790377"/>
    </source>
</evidence>
<evidence type="ECO:0000313" key="1">
    <source>
        <dbReference type="EMBL" id="KAH7916675.1"/>
    </source>
</evidence>
<dbReference type="Proteomes" id="UP000790377">
    <property type="component" value="Unassembled WGS sequence"/>
</dbReference>